<accession>A0A8T3C0X6</accession>
<dbReference type="AlphaFoldDB" id="A0A8T3C0X6"/>
<dbReference type="EMBL" id="JAGYWB010000004">
    <property type="protein sequence ID" value="KAI0524324.1"/>
    <property type="molecule type" value="Genomic_DNA"/>
</dbReference>
<proteinExistence type="predicted"/>
<comment type="caution">
    <text evidence="1">The sequence shown here is derived from an EMBL/GenBank/DDBJ whole genome shotgun (WGS) entry which is preliminary data.</text>
</comment>
<gene>
    <name evidence="1" type="ORF">KFK09_003690</name>
</gene>
<keyword evidence="2" id="KW-1185">Reference proteome</keyword>
<protein>
    <submittedName>
        <fullName evidence="1">Uncharacterized protein</fullName>
    </submittedName>
</protein>
<evidence type="ECO:0000313" key="1">
    <source>
        <dbReference type="EMBL" id="KAI0524324.1"/>
    </source>
</evidence>
<dbReference type="Proteomes" id="UP000829196">
    <property type="component" value="Unassembled WGS sequence"/>
</dbReference>
<evidence type="ECO:0000313" key="2">
    <source>
        <dbReference type="Proteomes" id="UP000829196"/>
    </source>
</evidence>
<name>A0A8T3C0X6_DENNO</name>
<organism evidence="1 2">
    <name type="scientific">Dendrobium nobile</name>
    <name type="common">Orchid</name>
    <dbReference type="NCBI Taxonomy" id="94219"/>
    <lineage>
        <taxon>Eukaryota</taxon>
        <taxon>Viridiplantae</taxon>
        <taxon>Streptophyta</taxon>
        <taxon>Embryophyta</taxon>
        <taxon>Tracheophyta</taxon>
        <taxon>Spermatophyta</taxon>
        <taxon>Magnoliopsida</taxon>
        <taxon>Liliopsida</taxon>
        <taxon>Asparagales</taxon>
        <taxon>Orchidaceae</taxon>
        <taxon>Epidendroideae</taxon>
        <taxon>Malaxideae</taxon>
        <taxon>Dendrobiinae</taxon>
        <taxon>Dendrobium</taxon>
    </lineage>
</organism>
<reference evidence="1" key="1">
    <citation type="journal article" date="2022" name="Front. Genet.">
        <title>Chromosome-Scale Assembly of the Dendrobium nobile Genome Provides Insights Into the Molecular Mechanism of the Biosynthesis of the Medicinal Active Ingredient of Dendrobium.</title>
        <authorList>
            <person name="Xu Q."/>
            <person name="Niu S.-C."/>
            <person name="Li K.-L."/>
            <person name="Zheng P.-J."/>
            <person name="Zhang X.-J."/>
            <person name="Jia Y."/>
            <person name="Liu Y."/>
            <person name="Niu Y.-X."/>
            <person name="Yu L.-H."/>
            <person name="Chen D.-F."/>
            <person name="Zhang G.-Q."/>
        </authorList>
    </citation>
    <scope>NUCLEOTIDE SEQUENCE</scope>
    <source>
        <tissue evidence="1">Leaf</tissue>
    </source>
</reference>
<sequence length="55" mass="6676">MWHILQCGTSVFHYTLMEKEYSFYFNNCTSFNFCFNYFTSLSMYEFASLLRNSPI</sequence>